<dbReference type="Proteomes" id="UP000245626">
    <property type="component" value="Unassembled WGS sequence"/>
</dbReference>
<accession>A0ACD0P4Y6</accession>
<gene>
    <name evidence="1" type="ORF">IE53DRAFT_203403</name>
</gene>
<sequence>MRTIHPRHAKEERIGTTERHEESPLLTTQRPGSSEIVSQHVLGSNHRKLTSSDSATAVTEEMSSVTGGAPAQLLMRTGLAKLLESCLKVSLSFTNDEKWGAFLLNSSIWSLRGLILKVTKKPLPHPSSKGKEGEGGGGLFHDGIQTDQSSRKKVRGNQGLDGVEGWWRKGKDERELSDSLTNLINQSIFSNWSFLTLSTSPSNQRVAIATCQVLPTLLKDLGIQSSRLISIILDWSCGWLSTLRFDSVFTFRKISLALKSCQMVLQVIQSLFKHSCLERQEEEDTVEDRGPPNSSSLPLSKRVAPGLETWSKKVLTSSLRLWTRFNDQVINEGSLKKKTRNEKVLGRPSSPLLERDLEALRKDLEKSLRSTFSLLFRLVPSSRKLATRIVELDPILFKPVIESF</sequence>
<organism evidence="1 2">
    <name type="scientific">Violaceomyces palustris</name>
    <dbReference type="NCBI Taxonomy" id="1673888"/>
    <lineage>
        <taxon>Eukaryota</taxon>
        <taxon>Fungi</taxon>
        <taxon>Dikarya</taxon>
        <taxon>Basidiomycota</taxon>
        <taxon>Ustilaginomycotina</taxon>
        <taxon>Ustilaginomycetes</taxon>
        <taxon>Violaceomycetales</taxon>
        <taxon>Violaceomycetaceae</taxon>
        <taxon>Violaceomyces</taxon>
    </lineage>
</organism>
<evidence type="ECO:0000313" key="2">
    <source>
        <dbReference type="Proteomes" id="UP000245626"/>
    </source>
</evidence>
<proteinExistence type="predicted"/>
<dbReference type="EMBL" id="KZ819737">
    <property type="protein sequence ID" value="PWN53188.1"/>
    <property type="molecule type" value="Genomic_DNA"/>
</dbReference>
<name>A0ACD0P4Y6_9BASI</name>
<protein>
    <submittedName>
        <fullName evidence="1">Uncharacterized protein</fullName>
    </submittedName>
</protein>
<reference evidence="1 2" key="1">
    <citation type="journal article" date="2018" name="Mol. Biol. Evol.">
        <title>Broad Genomic Sampling Reveals a Smut Pathogenic Ancestry of the Fungal Clade Ustilaginomycotina.</title>
        <authorList>
            <person name="Kijpornyongpan T."/>
            <person name="Mondo S.J."/>
            <person name="Barry K."/>
            <person name="Sandor L."/>
            <person name="Lee J."/>
            <person name="Lipzen A."/>
            <person name="Pangilinan J."/>
            <person name="LaButti K."/>
            <person name="Hainaut M."/>
            <person name="Henrissat B."/>
            <person name="Grigoriev I.V."/>
            <person name="Spatafora J.W."/>
            <person name="Aime M.C."/>
        </authorList>
    </citation>
    <scope>NUCLEOTIDE SEQUENCE [LARGE SCALE GENOMIC DNA]</scope>
    <source>
        <strain evidence="1 2">SA 807</strain>
    </source>
</reference>
<keyword evidence="2" id="KW-1185">Reference proteome</keyword>
<evidence type="ECO:0000313" key="1">
    <source>
        <dbReference type="EMBL" id="PWN53188.1"/>
    </source>
</evidence>